<dbReference type="PANTHER" id="PTHR36066:SF11">
    <property type="entry name" value="TRANSCRIPTION FACTOR BHLH144"/>
    <property type="match status" value="1"/>
</dbReference>
<dbReference type="InterPro" id="IPR037546">
    <property type="entry name" value="SAC51-like"/>
</dbReference>
<protein>
    <recommendedName>
        <fullName evidence="6">BHLH domain-containing protein</fullName>
    </recommendedName>
</protein>
<keyword evidence="5" id="KW-1185">Reference proteome</keyword>
<sequence>MVRTLKGIVPAGGDRMDPPPVLDEAVKYLKSLQVEAKQLGMKHHRSWVSVMLQCLMAQRMHSVRACDAGSSAVEDEQLFFLMRWWAKRSRCVWNCTMYCKMWDPCFSWPSHPFVISTHYSVEMMETLQAQMSALGISSCHRFQDFARGNVSLNPNPCAIKTWSFLRDERVQAACTIGDLKLRRHKRSSGFG</sequence>
<dbReference type="EMBL" id="CP097505">
    <property type="protein sequence ID" value="URD92782.1"/>
    <property type="molecule type" value="Genomic_DNA"/>
</dbReference>
<keyword evidence="3" id="KW-0804">Transcription</keyword>
<evidence type="ECO:0000256" key="1">
    <source>
        <dbReference type="ARBA" id="ARBA00005510"/>
    </source>
</evidence>
<gene>
    <name evidence="4" type="ORF">MUK42_00624</name>
</gene>
<keyword evidence="2" id="KW-0805">Transcription regulation</keyword>
<dbReference type="InterPro" id="IPR036638">
    <property type="entry name" value="HLH_DNA-bd_sf"/>
</dbReference>
<organism evidence="4 5">
    <name type="scientific">Musa troglodytarum</name>
    <name type="common">fe'i banana</name>
    <dbReference type="NCBI Taxonomy" id="320322"/>
    <lineage>
        <taxon>Eukaryota</taxon>
        <taxon>Viridiplantae</taxon>
        <taxon>Streptophyta</taxon>
        <taxon>Embryophyta</taxon>
        <taxon>Tracheophyta</taxon>
        <taxon>Spermatophyta</taxon>
        <taxon>Magnoliopsida</taxon>
        <taxon>Liliopsida</taxon>
        <taxon>Zingiberales</taxon>
        <taxon>Musaceae</taxon>
        <taxon>Musa</taxon>
    </lineage>
</organism>
<dbReference type="GO" id="GO:0046983">
    <property type="term" value="F:protein dimerization activity"/>
    <property type="evidence" value="ECO:0007669"/>
    <property type="project" value="InterPro"/>
</dbReference>
<proteinExistence type="inferred from homology"/>
<evidence type="ECO:0000313" key="5">
    <source>
        <dbReference type="Proteomes" id="UP001055439"/>
    </source>
</evidence>
<dbReference type="OrthoDB" id="759144at2759"/>
<accession>A0A9E7FCS9</accession>
<evidence type="ECO:0000256" key="2">
    <source>
        <dbReference type="ARBA" id="ARBA00023015"/>
    </source>
</evidence>
<evidence type="ECO:0000256" key="3">
    <source>
        <dbReference type="ARBA" id="ARBA00023163"/>
    </source>
</evidence>
<name>A0A9E7FCS9_9LILI</name>
<dbReference type="SUPFAM" id="SSF47459">
    <property type="entry name" value="HLH, helix-loop-helix DNA-binding domain"/>
    <property type="match status" value="1"/>
</dbReference>
<dbReference type="PANTHER" id="PTHR36066">
    <property type="entry name" value="TRANSCRIPTION FACTOR BHLH145"/>
    <property type="match status" value="1"/>
</dbReference>
<evidence type="ECO:0008006" key="6">
    <source>
        <dbReference type="Google" id="ProtNLM"/>
    </source>
</evidence>
<dbReference type="Proteomes" id="UP001055439">
    <property type="component" value="Chromosome 3"/>
</dbReference>
<reference evidence="4" key="1">
    <citation type="submission" date="2022-05" db="EMBL/GenBank/DDBJ databases">
        <title>The Musa troglodytarum L. genome provides insights into the mechanism of non-climacteric behaviour and enrichment of carotenoids.</title>
        <authorList>
            <person name="Wang J."/>
        </authorList>
    </citation>
    <scope>NUCLEOTIDE SEQUENCE</scope>
    <source>
        <tissue evidence="4">Leaf</tissue>
    </source>
</reference>
<evidence type="ECO:0000313" key="4">
    <source>
        <dbReference type="EMBL" id="URD92782.1"/>
    </source>
</evidence>
<dbReference type="AlphaFoldDB" id="A0A9E7FCS9"/>
<comment type="similarity">
    <text evidence="1">Belongs to the bHLH protein family.</text>
</comment>